<reference evidence="1" key="2">
    <citation type="submission" date="2021-08" db="EMBL/GenBank/DDBJ databases">
        <authorList>
            <person name="Gostincar C."/>
            <person name="Sun X."/>
            <person name="Song Z."/>
            <person name="Gunde-Cimerman N."/>
        </authorList>
    </citation>
    <scope>NUCLEOTIDE SEQUENCE</scope>
    <source>
        <strain evidence="1">EXF-9298</strain>
    </source>
</reference>
<dbReference type="Proteomes" id="UP000729357">
    <property type="component" value="Unassembled WGS sequence"/>
</dbReference>
<evidence type="ECO:0000313" key="1">
    <source>
        <dbReference type="EMBL" id="KAG9991841.1"/>
    </source>
</evidence>
<dbReference type="EMBL" id="JAHFXS010000001">
    <property type="protein sequence ID" value="KAG9991841.1"/>
    <property type="molecule type" value="Genomic_DNA"/>
</dbReference>
<gene>
    <name evidence="1" type="ORF">KCU98_g89</name>
</gene>
<comment type="caution">
    <text evidence="1">The sequence shown here is derived from an EMBL/GenBank/DDBJ whole genome shotgun (WGS) entry which is preliminary data.</text>
</comment>
<reference evidence="1" key="1">
    <citation type="journal article" date="2021" name="J Fungi (Basel)">
        <title>Virulence traits and population genomics of the black yeast Aureobasidium melanogenum.</title>
        <authorList>
            <person name="Cernosa A."/>
            <person name="Sun X."/>
            <person name="Gostincar C."/>
            <person name="Fang C."/>
            <person name="Gunde-Cimerman N."/>
            <person name="Song Z."/>
        </authorList>
    </citation>
    <scope>NUCLEOTIDE SEQUENCE</scope>
    <source>
        <strain evidence="1">EXF-9298</strain>
    </source>
</reference>
<protein>
    <submittedName>
        <fullName evidence="1">Uncharacterized protein</fullName>
    </submittedName>
</protein>
<proteinExistence type="predicted"/>
<evidence type="ECO:0000313" key="2">
    <source>
        <dbReference type="Proteomes" id="UP000729357"/>
    </source>
</evidence>
<name>A0A9P8K3E1_AURME</name>
<organism evidence="1 2">
    <name type="scientific">Aureobasidium melanogenum</name>
    <name type="common">Aureobasidium pullulans var. melanogenum</name>
    <dbReference type="NCBI Taxonomy" id="46634"/>
    <lineage>
        <taxon>Eukaryota</taxon>
        <taxon>Fungi</taxon>
        <taxon>Dikarya</taxon>
        <taxon>Ascomycota</taxon>
        <taxon>Pezizomycotina</taxon>
        <taxon>Dothideomycetes</taxon>
        <taxon>Dothideomycetidae</taxon>
        <taxon>Dothideales</taxon>
        <taxon>Saccotheciaceae</taxon>
        <taxon>Aureobasidium</taxon>
    </lineage>
</organism>
<sequence length="164" mass="18873">MPNLDLGVRVLDLHDMLIWCAISFVDTYSHRSGKRVRNFWSPNFRDLLLRLSHEIRWLEIGLDLTLALRLVDVHLNDELLLVKSLIYLEQWTTSAVHPLLEECIEFVESSPFCRSPVLALSNSLVMIRPTPDDPLAFVSRRSKMNRTTADLRAMKSYSEGSMSS</sequence>
<accession>A0A9P8K3E1</accession>
<keyword evidence="2" id="KW-1185">Reference proteome</keyword>
<feature type="non-terminal residue" evidence="1">
    <location>
        <position position="164"/>
    </location>
</feature>
<dbReference type="AlphaFoldDB" id="A0A9P8K3E1"/>